<dbReference type="Proteomes" id="UP000823399">
    <property type="component" value="Unassembled WGS sequence"/>
</dbReference>
<evidence type="ECO:0000256" key="1">
    <source>
        <dbReference type="SAM" id="MobiDB-lite"/>
    </source>
</evidence>
<dbReference type="InterPro" id="IPR059179">
    <property type="entry name" value="MLKL-like_MCAfunc"/>
</dbReference>
<organism evidence="3 4">
    <name type="scientific">Suillus discolor</name>
    <dbReference type="NCBI Taxonomy" id="1912936"/>
    <lineage>
        <taxon>Eukaryota</taxon>
        <taxon>Fungi</taxon>
        <taxon>Dikarya</taxon>
        <taxon>Basidiomycota</taxon>
        <taxon>Agaricomycotina</taxon>
        <taxon>Agaricomycetes</taxon>
        <taxon>Agaricomycetidae</taxon>
        <taxon>Boletales</taxon>
        <taxon>Suillineae</taxon>
        <taxon>Suillaceae</taxon>
        <taxon>Suillus</taxon>
    </lineage>
</organism>
<dbReference type="Gene3D" id="3.40.50.300">
    <property type="entry name" value="P-loop containing nucleotide triphosphate hydrolases"/>
    <property type="match status" value="1"/>
</dbReference>
<dbReference type="SUPFAM" id="SSF52540">
    <property type="entry name" value="P-loop containing nucleoside triphosphate hydrolases"/>
    <property type="match status" value="1"/>
</dbReference>
<keyword evidence="4" id="KW-1185">Reference proteome</keyword>
<sequence>MPSKSPKSRKSKESKNNPHTKQPTSEIKESQAENMSQLLDVTIAGISAVQIVVPSDLAKGVLGTVVSILMTVQSVIKNKSAFLALVNKCKTIGEILERATKDTTDDNLPGYLAHALSELNSLVNDINNKVVSRKKQGLLKRFLSVTIDRDQIASWEKDIDSALKLFDTEALVGIAMRVEELPGITTRVEELTGITMRVEEVVSRIDSNLTSVNVLKYQPIEPPSRPSMFYGRDDLMAELTTLVVNGEHIALIGPGGMGKSSLAKAILHEPRIIEKFADRRFFVAYDDLDPSTITFETFMTHFAKALGIEITGADPLRPISTFLHSASTLVVLDNAETFEDASALSALEKIPPAIAKIADIHGVVLILTSRSRRNATDVLWRTMDIPPLDLSSAERVFFQTYPRSRCSDAEEEIKDLLRELDFHPLSINLLAHTARQNDWSPAMLLQRWNNRHSAVLNAGKGRLQSLSDTMQLSLNSPSIQGLGEDGRRTLAIIAFLPQGLNDNLAGDLLPSLQEVDTICDVLRRQSLVYRQDDFIKVLAPIRHYVQDSLPLPDSTHLQEIRTFYYGTVEQCLEEQDGYANIIISDHFNIEHVVAFDLAHIPEETYRACSKFLNCLTWHLPRPTTLTPAIFNVIENSSTYELKAYCLWSLGCLYDALSQLTDTIKIFKAAEALFLATGNHKMVAECVTSCADMYRCQARFIQSQQLLQGFQRSESWEYLSEPTKSQVWYFLDRARMCRFTASADELYVKYSDSEDHLYDLLSKIQHWRAKLYYGGETVQVNERLKDLLLQCTFTQVCFARRDALMGLAEVAFCEGRLSEAMDILQQIVEMFEGQHSDDVLWYTVLKAAVASKQGDHALARKLIYNAPGSLQFFELRSAFIFLHRSYAAACIELTAGAYDRAESHFIATIEGCDIQGQLDFKAYSKRGLGEIAFAHDDFALAAVYFTEILSVCAEMGVPERHLYSCEPFYVLPDRFCGWTLFLEGQSPFANIM</sequence>
<dbReference type="CDD" id="cd21037">
    <property type="entry name" value="MLKL_NTD"/>
    <property type="match status" value="1"/>
</dbReference>
<dbReference type="Gene3D" id="1.20.930.20">
    <property type="entry name" value="Adaptor protein Cbl, N-terminal domain"/>
    <property type="match status" value="1"/>
</dbReference>
<dbReference type="InterPro" id="IPR036537">
    <property type="entry name" value="Adaptor_Cbl_N_dom_sf"/>
</dbReference>
<dbReference type="Gene3D" id="1.25.40.10">
    <property type="entry name" value="Tetratricopeptide repeat domain"/>
    <property type="match status" value="1"/>
</dbReference>
<dbReference type="SUPFAM" id="SSF48452">
    <property type="entry name" value="TPR-like"/>
    <property type="match status" value="1"/>
</dbReference>
<gene>
    <name evidence="3" type="ORF">F5147DRAFT_160763</name>
</gene>
<dbReference type="RefSeq" id="XP_041293223.1">
    <property type="nucleotide sequence ID" value="XM_041428342.1"/>
</dbReference>
<evidence type="ECO:0000313" key="4">
    <source>
        <dbReference type="Proteomes" id="UP000823399"/>
    </source>
</evidence>
<comment type="caution">
    <text evidence="3">The sequence shown here is derived from an EMBL/GenBank/DDBJ whole genome shotgun (WGS) entry which is preliminary data.</text>
</comment>
<dbReference type="PANTHER" id="PTHR47691:SF3">
    <property type="entry name" value="HTH-TYPE TRANSCRIPTIONAL REGULATOR RV0890C-RELATED"/>
    <property type="match status" value="1"/>
</dbReference>
<name>A0A9P7F884_9AGAM</name>
<dbReference type="OrthoDB" id="1534087at2759"/>
<feature type="compositionally biased region" description="Basic residues" evidence="1">
    <location>
        <begin position="1"/>
        <end position="10"/>
    </location>
</feature>
<accession>A0A9P7F884</accession>
<dbReference type="InterPro" id="IPR011990">
    <property type="entry name" value="TPR-like_helical_dom_sf"/>
</dbReference>
<dbReference type="InterPro" id="IPR049052">
    <property type="entry name" value="nSTAND1"/>
</dbReference>
<dbReference type="EMBL" id="JABBWM010000025">
    <property type="protein sequence ID" value="KAG2108980.1"/>
    <property type="molecule type" value="Genomic_DNA"/>
</dbReference>
<protein>
    <recommendedName>
        <fullName evidence="2">Novel STAND NTPase 1 domain-containing protein</fullName>
    </recommendedName>
</protein>
<feature type="domain" description="Novel STAND NTPase 1" evidence="2">
    <location>
        <begin position="227"/>
        <end position="268"/>
    </location>
</feature>
<dbReference type="GO" id="GO:0007166">
    <property type="term" value="P:cell surface receptor signaling pathway"/>
    <property type="evidence" value="ECO:0007669"/>
    <property type="project" value="InterPro"/>
</dbReference>
<dbReference type="Pfam" id="PF20703">
    <property type="entry name" value="nSTAND1"/>
    <property type="match status" value="1"/>
</dbReference>
<dbReference type="GeneID" id="64690601"/>
<feature type="region of interest" description="Disordered" evidence="1">
    <location>
        <begin position="1"/>
        <end position="30"/>
    </location>
</feature>
<proteinExistence type="predicted"/>
<evidence type="ECO:0000313" key="3">
    <source>
        <dbReference type="EMBL" id="KAG2108980.1"/>
    </source>
</evidence>
<dbReference type="InterPro" id="IPR027417">
    <property type="entry name" value="P-loop_NTPase"/>
</dbReference>
<reference evidence="3" key="1">
    <citation type="journal article" date="2020" name="New Phytol.">
        <title>Comparative genomics reveals dynamic genome evolution in host specialist ectomycorrhizal fungi.</title>
        <authorList>
            <person name="Lofgren L.A."/>
            <person name="Nguyen N.H."/>
            <person name="Vilgalys R."/>
            <person name="Ruytinx J."/>
            <person name="Liao H.L."/>
            <person name="Branco S."/>
            <person name="Kuo A."/>
            <person name="LaButti K."/>
            <person name="Lipzen A."/>
            <person name="Andreopoulos W."/>
            <person name="Pangilinan J."/>
            <person name="Riley R."/>
            <person name="Hundley H."/>
            <person name="Na H."/>
            <person name="Barry K."/>
            <person name="Grigoriev I.V."/>
            <person name="Stajich J.E."/>
            <person name="Kennedy P.G."/>
        </authorList>
    </citation>
    <scope>NUCLEOTIDE SEQUENCE</scope>
    <source>
        <strain evidence="3">FC423</strain>
    </source>
</reference>
<dbReference type="PANTHER" id="PTHR47691">
    <property type="entry name" value="REGULATOR-RELATED"/>
    <property type="match status" value="1"/>
</dbReference>
<evidence type="ECO:0000259" key="2">
    <source>
        <dbReference type="Pfam" id="PF20703"/>
    </source>
</evidence>
<dbReference type="AlphaFoldDB" id="A0A9P7F884"/>